<sequence length="179" mass="20190">MACCERIEGGGVCRGDTPGRGYMSRSSCGIDLEPLEEGIHTVLQTTEHLKRQSARKTEIIHWSEKVSKLDSQDHSCNSNPPEVCAELQTLLRLDLHTPNTPRANELPIPPLTSSYRELRKLAPPPRARNHPYKIASKSADTSHPRNAGNSFLMDIETAVRTRRISQHENPRYRCLSREL</sequence>
<reference evidence="2" key="1">
    <citation type="journal article" date="2021" name="Genome Biol. Evol.">
        <title>The assembled and annotated genome of the fairy-ring fungus Marasmius oreades.</title>
        <authorList>
            <person name="Hiltunen M."/>
            <person name="Ament-Velasquez S.L."/>
            <person name="Johannesson H."/>
        </authorList>
    </citation>
    <scope>NUCLEOTIDE SEQUENCE</scope>
    <source>
        <strain evidence="2">03SP1</strain>
    </source>
</reference>
<dbReference type="RefSeq" id="XP_043006607.1">
    <property type="nucleotide sequence ID" value="XM_043156796.1"/>
</dbReference>
<evidence type="ECO:0000256" key="1">
    <source>
        <dbReference type="SAM" id="MobiDB-lite"/>
    </source>
</evidence>
<evidence type="ECO:0000313" key="3">
    <source>
        <dbReference type="Proteomes" id="UP001049176"/>
    </source>
</evidence>
<accession>A0A9P7UPX3</accession>
<feature type="region of interest" description="Disordered" evidence="1">
    <location>
        <begin position="122"/>
        <end position="151"/>
    </location>
</feature>
<proteinExistence type="predicted"/>
<evidence type="ECO:0000313" key="2">
    <source>
        <dbReference type="EMBL" id="KAG7090137.1"/>
    </source>
</evidence>
<dbReference type="EMBL" id="CM032187">
    <property type="protein sequence ID" value="KAG7090137.1"/>
    <property type="molecule type" value="Genomic_DNA"/>
</dbReference>
<organism evidence="2 3">
    <name type="scientific">Marasmius oreades</name>
    <name type="common">fairy-ring Marasmius</name>
    <dbReference type="NCBI Taxonomy" id="181124"/>
    <lineage>
        <taxon>Eukaryota</taxon>
        <taxon>Fungi</taxon>
        <taxon>Dikarya</taxon>
        <taxon>Basidiomycota</taxon>
        <taxon>Agaricomycotina</taxon>
        <taxon>Agaricomycetes</taxon>
        <taxon>Agaricomycetidae</taxon>
        <taxon>Agaricales</taxon>
        <taxon>Marasmiineae</taxon>
        <taxon>Marasmiaceae</taxon>
        <taxon>Marasmius</taxon>
    </lineage>
</organism>
<dbReference type="Proteomes" id="UP001049176">
    <property type="component" value="Chromosome 7"/>
</dbReference>
<comment type="caution">
    <text evidence="2">The sequence shown here is derived from an EMBL/GenBank/DDBJ whole genome shotgun (WGS) entry which is preliminary data.</text>
</comment>
<gene>
    <name evidence="2" type="ORF">E1B28_011745</name>
</gene>
<dbReference type="KEGG" id="more:E1B28_011745"/>
<keyword evidence="3" id="KW-1185">Reference proteome</keyword>
<protein>
    <submittedName>
        <fullName evidence="2">Uncharacterized protein</fullName>
    </submittedName>
</protein>
<dbReference type="GeneID" id="66080820"/>
<name>A0A9P7UPX3_9AGAR</name>
<dbReference type="AlphaFoldDB" id="A0A9P7UPX3"/>